<accession>A0AAV5HTV1</accession>
<dbReference type="Proteomes" id="UP001054252">
    <property type="component" value="Unassembled WGS sequence"/>
</dbReference>
<name>A0AAV5HTV1_9ROSI</name>
<sequence length="45" mass="4933">MARMQDNSHRAYPFTPPVTGVTGLRLITDLYTISSPISGNLSSEH</sequence>
<reference evidence="1 2" key="1">
    <citation type="journal article" date="2021" name="Commun. Biol.">
        <title>The genome of Shorea leprosula (Dipterocarpaceae) highlights the ecological relevance of drought in aseasonal tropical rainforests.</title>
        <authorList>
            <person name="Ng K.K.S."/>
            <person name="Kobayashi M.J."/>
            <person name="Fawcett J.A."/>
            <person name="Hatakeyama M."/>
            <person name="Paape T."/>
            <person name="Ng C.H."/>
            <person name="Ang C.C."/>
            <person name="Tnah L.H."/>
            <person name="Lee C.T."/>
            <person name="Nishiyama T."/>
            <person name="Sese J."/>
            <person name="O'Brien M.J."/>
            <person name="Copetti D."/>
            <person name="Mohd Noor M.I."/>
            <person name="Ong R.C."/>
            <person name="Putra M."/>
            <person name="Sireger I.Z."/>
            <person name="Indrioko S."/>
            <person name="Kosugi Y."/>
            <person name="Izuno A."/>
            <person name="Isagi Y."/>
            <person name="Lee S.L."/>
            <person name="Shimizu K.K."/>
        </authorList>
    </citation>
    <scope>NUCLEOTIDE SEQUENCE [LARGE SCALE GENOMIC DNA]</scope>
    <source>
        <strain evidence="1">214</strain>
    </source>
</reference>
<comment type="caution">
    <text evidence="1">The sequence shown here is derived from an EMBL/GenBank/DDBJ whole genome shotgun (WGS) entry which is preliminary data.</text>
</comment>
<proteinExistence type="predicted"/>
<gene>
    <name evidence="1" type="ORF">SLEP1_g3169</name>
</gene>
<protein>
    <submittedName>
        <fullName evidence="1">Uncharacterized protein</fullName>
    </submittedName>
</protein>
<organism evidence="1 2">
    <name type="scientific">Rubroshorea leprosula</name>
    <dbReference type="NCBI Taxonomy" id="152421"/>
    <lineage>
        <taxon>Eukaryota</taxon>
        <taxon>Viridiplantae</taxon>
        <taxon>Streptophyta</taxon>
        <taxon>Embryophyta</taxon>
        <taxon>Tracheophyta</taxon>
        <taxon>Spermatophyta</taxon>
        <taxon>Magnoliopsida</taxon>
        <taxon>eudicotyledons</taxon>
        <taxon>Gunneridae</taxon>
        <taxon>Pentapetalae</taxon>
        <taxon>rosids</taxon>
        <taxon>malvids</taxon>
        <taxon>Malvales</taxon>
        <taxon>Dipterocarpaceae</taxon>
        <taxon>Rubroshorea</taxon>
    </lineage>
</organism>
<dbReference type="AlphaFoldDB" id="A0AAV5HTV1"/>
<evidence type="ECO:0000313" key="2">
    <source>
        <dbReference type="Proteomes" id="UP001054252"/>
    </source>
</evidence>
<keyword evidence="2" id="KW-1185">Reference proteome</keyword>
<dbReference type="EMBL" id="BPVZ01000003">
    <property type="protein sequence ID" value="GKU88964.1"/>
    <property type="molecule type" value="Genomic_DNA"/>
</dbReference>
<evidence type="ECO:0000313" key="1">
    <source>
        <dbReference type="EMBL" id="GKU88964.1"/>
    </source>
</evidence>